<dbReference type="STRING" id="113540.ENSSFOP00015014368"/>
<evidence type="ECO:0000256" key="3">
    <source>
        <dbReference type="ARBA" id="ARBA00022490"/>
    </source>
</evidence>
<evidence type="ECO:0000256" key="7">
    <source>
        <dbReference type="PROSITE-ProRule" id="PRU00637"/>
    </source>
</evidence>
<proteinExistence type="inferred from homology"/>
<evidence type="ECO:0000259" key="10">
    <source>
        <dbReference type="PROSITE" id="PS50106"/>
    </source>
</evidence>
<dbReference type="InterPro" id="IPR036034">
    <property type="entry name" value="PDZ_sf"/>
</dbReference>
<feature type="compositionally biased region" description="Basic and acidic residues" evidence="9">
    <location>
        <begin position="861"/>
        <end position="871"/>
    </location>
</feature>
<keyword evidence="4" id="KW-0493">Microtubule</keyword>
<feature type="compositionally biased region" description="Basic and acidic residues" evidence="9">
    <location>
        <begin position="1191"/>
        <end position="1204"/>
    </location>
</feature>
<dbReference type="GO" id="GO:0051015">
    <property type="term" value="F:actin filament binding"/>
    <property type="evidence" value="ECO:0007669"/>
    <property type="project" value="InterPro"/>
</dbReference>
<sequence length="1428" mass="159806">MSAALERRPSERKGWRLVDVPLVGAAPWGFTLMGGREHQEPLVITKVNLFCFIQQFEVEEGSEAETAQLRVGDELVSVNGVVLSGYRQEAICLVKSSYKTLSLVVRSSSDWKHPGCWDPNIVQQVSSSLSSMDYIEQSSHGYCSKGLRNSTDNTDSLVGSLYGSAYSSFSTCSTAMNQSLTSENMTYKPSQWDSNSGVSNVRLPHRSNTSQHVHEWPGFQQLSINTRSPESPKTQDPTEYNNSSSERPPLGPVWHIPIKKSKAPSPPQASSDSFALTRAHEKGWTLDVPGSDGLDFHVSQKSQDQGLEKGLSQNNDITHIGHINNRRGAGVKPSSTPPFKSDTMSPYTSPDSHNNDHLIRNNHHSLNSTDLQQGKPVCNPVLHDQHKVGDEITHFPQTSYTSVSKPHNWSSCYSNVEEFPADNITPLFKYAHVTSSAAVSSTSISENLDHSKHSQNCFMTAQQSVHSLAVPQASVKVGDIERGTGHKMGDHSSVDFQNVNKKNFLLSQEQQLYLESDEYEHNSGQVRNQSPHLGVIVETPPEKPKTENRKSSGKSGEIQETVDPQGRKEMQATQNSHSTGSEWFVNSLNSEVQTRRTQVQKNKIIATVTDSRTKEDETVCKDEGSCTPLSSPEGSISYKNHLKAAQARVLRATSFSRKDLDPMLPDHLGGDVSDGDIVPYLMHQDKTSMHACSKVLQDEPSPANVQVPRLGGRKRFPVEQKMHSFSAPDRINEVGVEDEIFHPEADRSSVNEHRELETTDKPALPRSMMRSAKQSSPVDHPEVKSGRKLHPGKMEEGYGKTKAPFRGHPLGKSHSSFSSFDRVGLQGSKWQRAPAGHQNTRNIKKNPLELVTPGTSLSTDKVQDKHVDKLNKPSYTYKNHDTSTSEDFYEKNHPVRERGFTDSSLPEPARQEKAARLYDRRHSDSTSPDVLEPPTENTPMDDPEKRTLFKHPYRHPSEKPHLKDPEQPSGWSPSKVFHEHSAHKKKGPLEQKQCQSNLDGLKATAPLKDPQESSHGSRNDQASKHNSPCAELPLDLVVPWGSLAPCENPHQGIGPEDELGALERARVSSSSFVECRLKLQLHTRSQQFSSHEIKVQVSVTIQDECRMDSMLENATVEEAAIMAFPAKDMEEEQHHHKLPSEVSSSHQPLAPNMGQRGLEHRAAESGVPGVSLQKRPHHFQRGSSQPGLSRTTEERWEKDIRADAASKVTDSMFSSSTASAEESEEFQMGTKGMQDSELIGSLTRKLQVLREAQDSVQEDIRANNVLGEEVEQALRKLGKPSELDKFRMFVGDVDKVVSLLMSLTSRLDRVEKALSNLGEQVSPKEKHSLLEKRKQLIRQHQDARELKKNLDHREHLVYNILANYLSEDRLANYVHFVKMKSALIIEQRKLEDKIRLREEQLRVLMDRLPLESRYTSDEDLLFRPDLLI</sequence>
<feature type="domain" description="PDZ" evidence="10">
    <location>
        <begin position="17"/>
        <end position="109"/>
    </location>
</feature>
<evidence type="ECO:0000256" key="9">
    <source>
        <dbReference type="SAM" id="MobiDB-lite"/>
    </source>
</evidence>
<feature type="coiled-coil region" evidence="8">
    <location>
        <begin position="1300"/>
        <end position="1353"/>
    </location>
</feature>
<dbReference type="EMBL" id="JARO02000465">
    <property type="protein sequence ID" value="KPP78462.1"/>
    <property type="molecule type" value="Genomic_DNA"/>
</dbReference>
<keyword evidence="3" id="KW-0963">Cytoplasm</keyword>
<comment type="subcellular location">
    <subcellularLocation>
        <location evidence="1">Cytoplasm</location>
        <location evidence="1">Cytoskeleton</location>
    </subcellularLocation>
</comment>
<feature type="region of interest" description="Disordered" evidence="9">
    <location>
        <begin position="321"/>
        <end position="351"/>
    </location>
</feature>
<feature type="compositionally biased region" description="Polar residues" evidence="9">
    <location>
        <begin position="522"/>
        <end position="531"/>
    </location>
</feature>
<evidence type="ECO:0000256" key="6">
    <source>
        <dbReference type="ARBA" id="ARBA00023212"/>
    </source>
</evidence>
<dbReference type="Proteomes" id="UP000034805">
    <property type="component" value="Unassembled WGS sequence"/>
</dbReference>
<feature type="compositionally biased region" description="Basic and acidic residues" evidence="9">
    <location>
        <begin position="955"/>
        <end position="966"/>
    </location>
</feature>
<protein>
    <submittedName>
        <fullName evidence="13">Protein Shroom2-like</fullName>
    </submittedName>
</protein>
<feature type="compositionally biased region" description="Basic and acidic residues" evidence="9">
    <location>
        <begin position="1009"/>
        <end position="1023"/>
    </location>
</feature>
<feature type="domain" description="ASD1" evidence="11">
    <location>
        <begin position="642"/>
        <end position="735"/>
    </location>
</feature>
<evidence type="ECO:0000256" key="4">
    <source>
        <dbReference type="ARBA" id="ARBA00022701"/>
    </source>
</evidence>
<dbReference type="PROSITE" id="PS50106">
    <property type="entry name" value="PDZ"/>
    <property type="match status" value="1"/>
</dbReference>
<feature type="compositionally biased region" description="Polar residues" evidence="9">
    <location>
        <begin position="220"/>
        <end position="246"/>
    </location>
</feature>
<dbReference type="Pfam" id="PF00595">
    <property type="entry name" value="PDZ"/>
    <property type="match status" value="1"/>
</dbReference>
<feature type="compositionally biased region" description="Basic and acidic residues" evidence="9">
    <location>
        <begin position="743"/>
        <end position="760"/>
    </location>
</feature>
<dbReference type="SUPFAM" id="SSF50156">
    <property type="entry name" value="PDZ domain-like"/>
    <property type="match status" value="1"/>
</dbReference>
<reference evidence="13 14" key="1">
    <citation type="submission" date="2015-08" db="EMBL/GenBank/DDBJ databases">
        <title>The genome of the Asian arowana (Scleropages formosus).</title>
        <authorList>
            <person name="Tan M.H."/>
            <person name="Gan H.M."/>
            <person name="Croft L.J."/>
            <person name="Austin C.M."/>
        </authorList>
    </citation>
    <scope>NUCLEOTIDE SEQUENCE [LARGE SCALE GENOMIC DNA]</scope>
    <source>
        <strain evidence="13">Aro1</strain>
    </source>
</reference>
<dbReference type="GO" id="GO:0043296">
    <property type="term" value="C:apical junction complex"/>
    <property type="evidence" value="ECO:0007669"/>
    <property type="project" value="TreeGrafter"/>
</dbReference>
<keyword evidence="5 7" id="KW-0009">Actin-binding</keyword>
<keyword evidence="8" id="KW-0175">Coiled coil</keyword>
<dbReference type="Pfam" id="PF08688">
    <property type="entry name" value="ASD1"/>
    <property type="match status" value="1"/>
</dbReference>
<feature type="region of interest" description="Disordered" evidence="9">
    <location>
        <begin position="743"/>
        <end position="990"/>
    </location>
</feature>
<evidence type="ECO:0000256" key="1">
    <source>
        <dbReference type="ARBA" id="ARBA00004245"/>
    </source>
</evidence>
<dbReference type="InterPro" id="IPR001478">
    <property type="entry name" value="PDZ"/>
</dbReference>
<evidence type="ECO:0000313" key="13">
    <source>
        <dbReference type="EMBL" id="KPP78462.1"/>
    </source>
</evidence>
<dbReference type="GO" id="GO:0016324">
    <property type="term" value="C:apical plasma membrane"/>
    <property type="evidence" value="ECO:0007669"/>
    <property type="project" value="TreeGrafter"/>
</dbReference>
<feature type="region of interest" description="Disordered" evidence="9">
    <location>
        <begin position="520"/>
        <end position="581"/>
    </location>
</feature>
<dbReference type="InterPro" id="IPR014799">
    <property type="entry name" value="ASD2_dom"/>
</dbReference>
<evidence type="ECO:0000259" key="12">
    <source>
        <dbReference type="PROSITE" id="PS51307"/>
    </source>
</evidence>
<feature type="compositionally biased region" description="Polar residues" evidence="9">
    <location>
        <begin position="187"/>
        <end position="199"/>
    </location>
</feature>
<dbReference type="Pfam" id="PF08687">
    <property type="entry name" value="ASD2"/>
    <property type="match status" value="1"/>
</dbReference>
<gene>
    <name evidence="13" type="ORF">Z043_102024</name>
</gene>
<feature type="region of interest" description="Disordered" evidence="9">
    <location>
        <begin position="1131"/>
        <end position="1231"/>
    </location>
</feature>
<dbReference type="InterPro" id="IPR014800">
    <property type="entry name" value="ASD1_dom"/>
</dbReference>
<dbReference type="PANTHER" id="PTHR15012">
    <property type="entry name" value="APICAL PROTEIN/SHROOM-RELATED"/>
    <property type="match status" value="1"/>
</dbReference>
<dbReference type="PANTHER" id="PTHR15012:SF8">
    <property type="entry name" value="PROTEIN SHROOM2"/>
    <property type="match status" value="1"/>
</dbReference>
<comment type="similarity">
    <text evidence="2">Belongs to the shroom family.</text>
</comment>
<feature type="compositionally biased region" description="Polar residues" evidence="9">
    <location>
        <begin position="1181"/>
        <end position="1190"/>
    </location>
</feature>
<keyword evidence="6" id="KW-0206">Cytoskeleton</keyword>
<comment type="caution">
    <text evidence="13">The sequence shown here is derived from an EMBL/GenBank/DDBJ whole genome shotgun (WGS) entry which is preliminary data.</text>
</comment>
<dbReference type="PROSITE" id="PS51307">
    <property type="entry name" value="ASD2"/>
    <property type="match status" value="1"/>
</dbReference>
<dbReference type="GO" id="GO:0007015">
    <property type="term" value="P:actin filament organization"/>
    <property type="evidence" value="ECO:0007669"/>
    <property type="project" value="TreeGrafter"/>
</dbReference>
<feature type="region of interest" description="Disordered" evidence="9">
    <location>
        <begin position="1003"/>
        <end position="1028"/>
    </location>
</feature>
<feature type="compositionally biased region" description="Basic and acidic residues" evidence="9">
    <location>
        <begin position="540"/>
        <end position="550"/>
    </location>
</feature>
<evidence type="ECO:0000256" key="8">
    <source>
        <dbReference type="SAM" id="Coils"/>
    </source>
</evidence>
<evidence type="ECO:0000256" key="5">
    <source>
        <dbReference type="ARBA" id="ARBA00023203"/>
    </source>
</evidence>
<evidence type="ECO:0000259" key="11">
    <source>
        <dbReference type="PROSITE" id="PS51306"/>
    </source>
</evidence>
<accession>A0A0P7XNR6</accession>
<feature type="compositionally biased region" description="Polar residues" evidence="9">
    <location>
        <begin position="333"/>
        <end position="351"/>
    </location>
</feature>
<dbReference type="SMART" id="SM00228">
    <property type="entry name" value="PDZ"/>
    <property type="match status" value="1"/>
</dbReference>
<name>A0A0P7XNR6_SCLFO</name>
<feature type="compositionally biased region" description="Basic and acidic residues" evidence="9">
    <location>
        <begin position="909"/>
        <end position="924"/>
    </location>
</feature>
<dbReference type="InterPro" id="IPR027685">
    <property type="entry name" value="Shroom_fam"/>
</dbReference>
<evidence type="ECO:0000313" key="14">
    <source>
        <dbReference type="Proteomes" id="UP000034805"/>
    </source>
</evidence>
<feature type="compositionally biased region" description="Basic and acidic residues" evidence="9">
    <location>
        <begin position="878"/>
        <end position="900"/>
    </location>
</feature>
<dbReference type="GO" id="GO:0030864">
    <property type="term" value="C:cortical actin cytoskeleton"/>
    <property type="evidence" value="ECO:0007669"/>
    <property type="project" value="TreeGrafter"/>
</dbReference>
<dbReference type="GO" id="GO:0005874">
    <property type="term" value="C:microtubule"/>
    <property type="evidence" value="ECO:0007669"/>
    <property type="project" value="UniProtKB-KW"/>
</dbReference>
<feature type="region of interest" description="Disordered" evidence="9">
    <location>
        <begin position="187"/>
        <end position="274"/>
    </location>
</feature>
<feature type="compositionally biased region" description="Polar residues" evidence="9">
    <location>
        <begin position="571"/>
        <end position="581"/>
    </location>
</feature>
<feature type="domain" description="ASD2" evidence="12">
    <location>
        <begin position="1132"/>
        <end position="1409"/>
    </location>
</feature>
<dbReference type="Gene3D" id="6.10.250.3120">
    <property type="match status" value="1"/>
</dbReference>
<dbReference type="GO" id="GO:0005912">
    <property type="term" value="C:adherens junction"/>
    <property type="evidence" value="ECO:0007669"/>
    <property type="project" value="TreeGrafter"/>
</dbReference>
<evidence type="ECO:0000256" key="2">
    <source>
        <dbReference type="ARBA" id="ARBA00006469"/>
    </source>
</evidence>
<dbReference type="PROSITE" id="PS51306">
    <property type="entry name" value="ASD1"/>
    <property type="match status" value="1"/>
</dbReference>
<dbReference type="Gene3D" id="2.30.42.10">
    <property type="match status" value="1"/>
</dbReference>
<organism evidence="13 14">
    <name type="scientific">Scleropages formosus</name>
    <name type="common">Asian bonytongue</name>
    <name type="synonym">Osteoglossum formosum</name>
    <dbReference type="NCBI Taxonomy" id="113540"/>
    <lineage>
        <taxon>Eukaryota</taxon>
        <taxon>Metazoa</taxon>
        <taxon>Chordata</taxon>
        <taxon>Craniata</taxon>
        <taxon>Vertebrata</taxon>
        <taxon>Euteleostomi</taxon>
        <taxon>Actinopterygii</taxon>
        <taxon>Neopterygii</taxon>
        <taxon>Teleostei</taxon>
        <taxon>Osteoglossocephala</taxon>
        <taxon>Osteoglossomorpha</taxon>
        <taxon>Osteoglossiformes</taxon>
        <taxon>Osteoglossidae</taxon>
        <taxon>Scleropages</taxon>
    </lineage>
</organism>